<reference evidence="1" key="1">
    <citation type="submission" date="2020-10" db="EMBL/GenBank/DDBJ databases">
        <title>Taxonomic study of unclassified bacteria belonging to the class Ktedonobacteria.</title>
        <authorList>
            <person name="Yabe S."/>
            <person name="Wang C.M."/>
            <person name="Zheng Y."/>
            <person name="Sakai Y."/>
            <person name="Cavaletti L."/>
            <person name="Monciardini P."/>
            <person name="Donadio S."/>
        </authorList>
    </citation>
    <scope>NUCLEOTIDE SEQUENCE</scope>
    <source>
        <strain evidence="1">ID150040</strain>
    </source>
</reference>
<dbReference type="EMBL" id="BNJK01000001">
    <property type="protein sequence ID" value="GHO95832.1"/>
    <property type="molecule type" value="Genomic_DNA"/>
</dbReference>
<dbReference type="AlphaFoldDB" id="A0A8J3IS33"/>
<comment type="caution">
    <text evidence="1">The sequence shown here is derived from an EMBL/GenBank/DDBJ whole genome shotgun (WGS) entry which is preliminary data.</text>
</comment>
<evidence type="ECO:0000313" key="1">
    <source>
        <dbReference type="EMBL" id="GHO95832.1"/>
    </source>
</evidence>
<proteinExistence type="predicted"/>
<dbReference type="Proteomes" id="UP000597444">
    <property type="component" value="Unassembled WGS sequence"/>
</dbReference>
<organism evidence="1 2">
    <name type="scientific">Reticulibacter mediterranei</name>
    <dbReference type="NCBI Taxonomy" id="2778369"/>
    <lineage>
        <taxon>Bacteria</taxon>
        <taxon>Bacillati</taxon>
        <taxon>Chloroflexota</taxon>
        <taxon>Ktedonobacteria</taxon>
        <taxon>Ktedonobacterales</taxon>
        <taxon>Reticulibacteraceae</taxon>
        <taxon>Reticulibacter</taxon>
    </lineage>
</organism>
<evidence type="ECO:0000313" key="2">
    <source>
        <dbReference type="Proteomes" id="UP000597444"/>
    </source>
</evidence>
<sequence>MAYKLNEIKRPEKWIESLGQIFRKAIGLWGGSKGSISHQLLALESTTVAELQLAAMP</sequence>
<name>A0A8J3IS33_9CHLR</name>
<protein>
    <submittedName>
        <fullName evidence="1">Uncharacterized protein</fullName>
    </submittedName>
</protein>
<dbReference type="RefSeq" id="WP_220206491.1">
    <property type="nucleotide sequence ID" value="NZ_BNJK01000001.1"/>
</dbReference>
<accession>A0A8J3IS33</accession>
<keyword evidence="2" id="KW-1185">Reference proteome</keyword>
<gene>
    <name evidence="1" type="ORF">KSF_058800</name>
</gene>